<dbReference type="EMBL" id="QBKN01000015">
    <property type="protein sequence ID" value="PTX46663.1"/>
    <property type="molecule type" value="Genomic_DNA"/>
</dbReference>
<comment type="caution">
    <text evidence="3">The sequence shown here is derived from an EMBL/GenBank/DDBJ whole genome shotgun (WGS) entry which is preliminary data.</text>
</comment>
<proteinExistence type="predicted"/>
<dbReference type="Proteomes" id="UP000244069">
    <property type="component" value="Unassembled WGS sequence"/>
</dbReference>
<organism evidence="3 4">
    <name type="scientific">Allosediminivita pacifica</name>
    <dbReference type="NCBI Taxonomy" id="1267769"/>
    <lineage>
        <taxon>Bacteria</taxon>
        <taxon>Pseudomonadati</taxon>
        <taxon>Pseudomonadota</taxon>
        <taxon>Alphaproteobacteria</taxon>
        <taxon>Rhodobacterales</taxon>
        <taxon>Paracoccaceae</taxon>
        <taxon>Allosediminivita</taxon>
    </lineage>
</organism>
<dbReference type="AlphaFoldDB" id="A0A2T6AS62"/>
<evidence type="ECO:0000259" key="2">
    <source>
        <dbReference type="PROSITE" id="PS51781"/>
    </source>
</evidence>
<gene>
    <name evidence="3" type="ORF">C8N44_11530</name>
</gene>
<evidence type="ECO:0000256" key="1">
    <source>
        <dbReference type="SAM" id="MobiDB-lite"/>
    </source>
</evidence>
<accession>A0A2T6AS62</accession>
<dbReference type="PROSITE" id="PS51781">
    <property type="entry name" value="SH3B"/>
    <property type="match status" value="1"/>
</dbReference>
<name>A0A2T6AS62_9RHOB</name>
<feature type="domain" description="SH3b" evidence="2">
    <location>
        <begin position="119"/>
        <end position="185"/>
    </location>
</feature>
<reference evidence="3 4" key="1">
    <citation type="submission" date="2018-04" db="EMBL/GenBank/DDBJ databases">
        <title>Genomic Encyclopedia of Archaeal and Bacterial Type Strains, Phase II (KMG-II): from individual species to whole genera.</title>
        <authorList>
            <person name="Goeker M."/>
        </authorList>
    </citation>
    <scope>NUCLEOTIDE SEQUENCE [LARGE SCALE GENOMIC DNA]</scope>
    <source>
        <strain evidence="3 4">DSM 29329</strain>
    </source>
</reference>
<dbReference type="Gene3D" id="2.30.30.40">
    <property type="entry name" value="SH3 Domains"/>
    <property type="match status" value="1"/>
</dbReference>
<protein>
    <submittedName>
        <fullName evidence="3">SH3 domain-containing protein</fullName>
    </submittedName>
</protein>
<evidence type="ECO:0000313" key="3">
    <source>
        <dbReference type="EMBL" id="PTX46663.1"/>
    </source>
</evidence>
<dbReference type="Pfam" id="PF08239">
    <property type="entry name" value="SH3_3"/>
    <property type="match status" value="1"/>
</dbReference>
<dbReference type="SMART" id="SM00287">
    <property type="entry name" value="SH3b"/>
    <property type="match status" value="1"/>
</dbReference>
<evidence type="ECO:0000313" key="4">
    <source>
        <dbReference type="Proteomes" id="UP000244069"/>
    </source>
</evidence>
<dbReference type="InterPro" id="IPR003646">
    <property type="entry name" value="SH3-like_bac-type"/>
</dbReference>
<feature type="region of interest" description="Disordered" evidence="1">
    <location>
        <begin position="40"/>
        <end position="66"/>
    </location>
</feature>
<sequence>MLLRLTSVTLIVLGMSWYELSGGEDFEPGDTGVTLVAVPDSARPAPDTRVASAEAPAEPQDRSPAAHLVQASAELASGLRSPIISTANAAPAEAQAAVPQATVQKASLETTTPAAAPEPELHQVTGTVVNLRMGPGTDFNVAGQLREGTRVRVLREMEGGSWVKLRAVDEGRIGYMSARFVAPAG</sequence>
<dbReference type="RefSeq" id="WP_107977122.1">
    <property type="nucleotide sequence ID" value="NZ_BMEZ01000016.1"/>
</dbReference>
<keyword evidence="4" id="KW-1185">Reference proteome</keyword>